<reference evidence="7 8" key="1">
    <citation type="submission" date="2007-03" db="EMBL/GenBank/DDBJ databases">
        <title>Complete sequence of Desulfotomaculum reducens MI-1.</title>
        <authorList>
            <consortium name="US DOE Joint Genome Institute"/>
            <person name="Copeland A."/>
            <person name="Lucas S."/>
            <person name="Lapidus A."/>
            <person name="Barry K."/>
            <person name="Detter J.C."/>
            <person name="Glavina del Rio T."/>
            <person name="Hammon N."/>
            <person name="Israni S."/>
            <person name="Dalin E."/>
            <person name="Tice H."/>
            <person name="Pitluck S."/>
            <person name="Sims D."/>
            <person name="Brettin T."/>
            <person name="Bruce D."/>
            <person name="Han C."/>
            <person name="Tapia R."/>
            <person name="Schmutz J."/>
            <person name="Larimer F."/>
            <person name="Land M."/>
            <person name="Hauser L."/>
            <person name="Kyrpides N."/>
            <person name="Kim E."/>
            <person name="Tebo B.M."/>
            <person name="Richardson P."/>
        </authorList>
    </citation>
    <scope>NUCLEOTIDE SEQUENCE [LARGE SCALE GENOMIC DNA]</scope>
    <source>
        <strain evidence="7 8">MI-1</strain>
    </source>
</reference>
<dbReference type="AlphaFoldDB" id="A4J5F0"/>
<dbReference type="STRING" id="349161.Dred_1778"/>
<dbReference type="InterPro" id="IPR014729">
    <property type="entry name" value="Rossmann-like_a/b/a_fold"/>
</dbReference>
<dbReference type="EMBL" id="CP000612">
    <property type="protein sequence ID" value="ABO50303.1"/>
    <property type="molecule type" value="Genomic_DNA"/>
</dbReference>
<keyword evidence="5" id="KW-0249">Electron transport</keyword>
<dbReference type="PANTHER" id="PTHR21294">
    <property type="entry name" value="ELECTRON TRANSFER FLAVOPROTEIN BETA-SUBUNIT"/>
    <property type="match status" value="1"/>
</dbReference>
<dbReference type="Gene3D" id="3.40.50.620">
    <property type="entry name" value="HUPs"/>
    <property type="match status" value="1"/>
</dbReference>
<evidence type="ECO:0000256" key="1">
    <source>
        <dbReference type="ARBA" id="ARBA00007557"/>
    </source>
</evidence>
<dbReference type="OrthoDB" id="9804960at2"/>
<dbReference type="SUPFAM" id="SSF52402">
    <property type="entry name" value="Adenine nucleotide alpha hydrolases-like"/>
    <property type="match status" value="1"/>
</dbReference>
<dbReference type="InterPro" id="IPR033948">
    <property type="entry name" value="ETF_beta_N"/>
</dbReference>
<dbReference type="RefSeq" id="WP_011878116.1">
    <property type="nucleotide sequence ID" value="NC_009253.1"/>
</dbReference>
<evidence type="ECO:0000256" key="3">
    <source>
        <dbReference type="ARBA" id="ARBA00016797"/>
    </source>
</evidence>
<comment type="similarity">
    <text evidence="1">Belongs to the ETF beta-subunit/FixA family.</text>
</comment>
<accession>A4J5F0</accession>
<sequence length="255" mass="26773">MKILVLLKQVFDTEAVIKIADGKISGDGITQIINPYDEFAVEEALKIAEATKGEVTIVSVGADVEQTVRQALAMGATNGYVVEDAAMTDVDEYSIATILSKAIGAMQYDLILAGWRAIDDGSAQVASRVAQALNIPLVNLAIKLDVADGKATAVTEIDGGTATIEVPLPAVVTCQKGLNEPRYPSMKGIMQAKKKKIEKVGLGALGLDASAVAAKAKTLNIYLPQTRAAGKVITDEPAVAAKEVAKLLREEAKVI</sequence>
<dbReference type="eggNOG" id="COG2086">
    <property type="taxonomic scope" value="Bacteria"/>
</dbReference>
<dbReference type="GO" id="GO:0009055">
    <property type="term" value="F:electron transfer activity"/>
    <property type="evidence" value="ECO:0007669"/>
    <property type="project" value="InterPro"/>
</dbReference>
<evidence type="ECO:0000256" key="5">
    <source>
        <dbReference type="ARBA" id="ARBA00022982"/>
    </source>
</evidence>
<feature type="domain" description="Electron transfer flavoprotein alpha/beta-subunit N-terminal" evidence="6">
    <location>
        <begin position="21"/>
        <end position="209"/>
    </location>
</feature>
<dbReference type="PIRSF" id="PIRSF000090">
    <property type="entry name" value="Beta-ETF"/>
    <property type="match status" value="1"/>
</dbReference>
<keyword evidence="4" id="KW-0813">Transport</keyword>
<evidence type="ECO:0000256" key="2">
    <source>
        <dbReference type="ARBA" id="ARBA00011355"/>
    </source>
</evidence>
<dbReference type="Pfam" id="PF01012">
    <property type="entry name" value="ETF"/>
    <property type="match status" value="1"/>
</dbReference>
<evidence type="ECO:0000256" key="4">
    <source>
        <dbReference type="ARBA" id="ARBA00022448"/>
    </source>
</evidence>
<dbReference type="InterPro" id="IPR012255">
    <property type="entry name" value="ETF_b"/>
</dbReference>
<dbReference type="InterPro" id="IPR014730">
    <property type="entry name" value="ETF_a/b_N"/>
</dbReference>
<organism evidence="7 8">
    <name type="scientific">Desulforamulus reducens (strain ATCC BAA-1160 / DSM 100696 / MI-1)</name>
    <name type="common">Desulfotomaculum reducens</name>
    <dbReference type="NCBI Taxonomy" id="349161"/>
    <lineage>
        <taxon>Bacteria</taxon>
        <taxon>Bacillati</taxon>
        <taxon>Bacillota</taxon>
        <taxon>Clostridia</taxon>
        <taxon>Eubacteriales</taxon>
        <taxon>Peptococcaceae</taxon>
        <taxon>Desulforamulus</taxon>
    </lineage>
</organism>
<dbReference type="KEGG" id="drm:Dred_1778"/>
<proteinExistence type="inferred from homology"/>
<gene>
    <name evidence="7" type="ordered locus">Dred_1778</name>
</gene>
<evidence type="ECO:0000313" key="7">
    <source>
        <dbReference type="EMBL" id="ABO50303.1"/>
    </source>
</evidence>
<evidence type="ECO:0000313" key="8">
    <source>
        <dbReference type="Proteomes" id="UP000001556"/>
    </source>
</evidence>
<name>A4J5F0_DESRM</name>
<dbReference type="GO" id="GO:0005829">
    <property type="term" value="C:cytosol"/>
    <property type="evidence" value="ECO:0007669"/>
    <property type="project" value="TreeGrafter"/>
</dbReference>
<protein>
    <recommendedName>
        <fullName evidence="3">Electron transfer flavoprotein subunit beta</fullName>
    </recommendedName>
</protein>
<dbReference type="PANTHER" id="PTHR21294:SF8">
    <property type="entry name" value="ELECTRON TRANSFER FLAVOPROTEIN SUBUNIT BETA"/>
    <property type="match status" value="1"/>
</dbReference>
<dbReference type="CDD" id="cd01714">
    <property type="entry name" value="ETF_beta"/>
    <property type="match status" value="1"/>
</dbReference>
<keyword evidence="8" id="KW-1185">Reference proteome</keyword>
<dbReference type="SMART" id="SM00893">
    <property type="entry name" value="ETF"/>
    <property type="match status" value="1"/>
</dbReference>
<dbReference type="Proteomes" id="UP000001556">
    <property type="component" value="Chromosome"/>
</dbReference>
<dbReference type="HOGENOM" id="CLU_060196_1_0_9"/>
<comment type="subunit">
    <text evidence="2">Heterodimer of an alpha and a beta subunit.</text>
</comment>
<evidence type="ECO:0000259" key="6">
    <source>
        <dbReference type="SMART" id="SM00893"/>
    </source>
</evidence>